<evidence type="ECO:0000259" key="10">
    <source>
        <dbReference type="Pfam" id="PF05193"/>
    </source>
</evidence>
<keyword evidence="12" id="KW-1185">Reference proteome</keyword>
<evidence type="ECO:0000256" key="2">
    <source>
        <dbReference type="ARBA" id="ARBA00007261"/>
    </source>
</evidence>
<dbReference type="Gene3D" id="3.30.830.10">
    <property type="entry name" value="Metalloenzyme, LuxS/M16 peptidase-like"/>
    <property type="match status" value="3"/>
</dbReference>
<keyword evidence="6" id="KW-0862">Zinc</keyword>
<evidence type="ECO:0000313" key="12">
    <source>
        <dbReference type="Proteomes" id="UP000189426"/>
    </source>
</evidence>
<organism evidence="11 12">
    <name type="scientific">Rodentibacter mrazii</name>
    <dbReference type="NCBI Taxonomy" id="1908257"/>
    <lineage>
        <taxon>Bacteria</taxon>
        <taxon>Pseudomonadati</taxon>
        <taxon>Pseudomonadota</taxon>
        <taxon>Gammaproteobacteria</taxon>
        <taxon>Pasteurellales</taxon>
        <taxon>Pasteurellaceae</taxon>
        <taxon>Rodentibacter</taxon>
    </lineage>
</organism>
<feature type="domain" description="Peptidase M16 C-terminal" evidence="10">
    <location>
        <begin position="692"/>
        <end position="844"/>
    </location>
</feature>
<keyword evidence="5" id="KW-0378">Hydrolase</keyword>
<dbReference type="GO" id="GO:0006508">
    <property type="term" value="P:proteolysis"/>
    <property type="evidence" value="ECO:0007669"/>
    <property type="project" value="UniProtKB-KW"/>
</dbReference>
<dbReference type="GO" id="GO:0046872">
    <property type="term" value="F:metal ion binding"/>
    <property type="evidence" value="ECO:0007669"/>
    <property type="project" value="UniProtKB-KW"/>
</dbReference>
<keyword evidence="4" id="KW-0479">Metal-binding</keyword>
<comment type="cofactor">
    <cofactor evidence="1">
        <name>Zn(2+)</name>
        <dbReference type="ChEBI" id="CHEBI:29105"/>
    </cofactor>
</comment>
<reference evidence="11 12" key="1">
    <citation type="submission" date="2016-10" db="EMBL/GenBank/DDBJ databases">
        <title>Rodentibacter gen. nov. and new species.</title>
        <authorList>
            <person name="Christensen H."/>
        </authorList>
    </citation>
    <scope>NUCLEOTIDE SEQUENCE [LARGE SCALE GENOMIC DNA]</scope>
    <source>
        <strain evidence="11 12">Ppn418</strain>
    </source>
</reference>
<evidence type="ECO:0000256" key="6">
    <source>
        <dbReference type="ARBA" id="ARBA00022833"/>
    </source>
</evidence>
<evidence type="ECO:0000256" key="8">
    <source>
        <dbReference type="RuleBase" id="RU004447"/>
    </source>
</evidence>
<dbReference type="PROSITE" id="PS00143">
    <property type="entry name" value="INSULINASE"/>
    <property type="match status" value="1"/>
</dbReference>
<evidence type="ECO:0000259" key="9">
    <source>
        <dbReference type="Pfam" id="PF00675"/>
    </source>
</evidence>
<sequence>MELILRNLFYLFLFLFSANVVAVSPIPVQGQLENGLRYTILPIHTQPQRVDVIMRVYAGAIDETPAQSGVAHMVEHMAFRATETHSKGVMPYLHQQGWLRGKNYNAFTNQENTTYIYIPPKAFSLTETLDVVKQMLFKAQITASDWEDERKIILEEWRTRDSSKRRLFEQRQSSYRVGSRYENRPVIGTEKSINTMPVTELQRYYKTWYVPNNMQLLLVGDIKANEAEKLIKTFFADLPRKVLPTRGNDYYEPALDEQIKVDRLSDPQNSNSQVSYLWRFDDSASQAQTEMGFEQRLINQLAVNSLNQRFRNEKDQIPTTLSSLSARQIPVGKITSALVLSANVEKQSHRVGANYIIEQAERLKRYPITQAELDKQKEKILFQLENDKVTQQNFTFEDWVQAMINTLLNEKAYYNQVQIEQMTKNGIEKISLAEVNQRIQYWLNASDQVFQYMPPLNVEMSPIKLTEIQQWWKIARQADFRRPTESANEKMTFSPLKQQGRIVKEQRFPTQNTVRWTLSNGDIVVWLKSPIAKTKSYFVAQNQAGSNAPIIQDWKGKLAIQLIGNNAPLNWTRNQMLEWKENNHIPLVIRQSFDKLNILSTVENNKFADLLRFYYAQQKETTIKEEFDKTKREKIRSVELQSQSDDFKRNLAWETFVYGQPINPQPSIKQIEMLTESDLMQQWQALSRVPVTYFILNNMEERKVRSLLEQNLAGIERGKNIETEPLKVQSGSLEEKFAMNPESKDNVYISWFTPDNWEAKKALMIEFAGNIASEKLSQKMRDETLGIYSKRFKSRLQAETNRIQTTLTFSSNPEMTDKLIEMAKRVLADLPTSITAEEFDTAKRYFYQTEESQQQSPEAWLERLIYSENRFHTPQYLTEINQLVESITLDEVKSVAKYLYNPENQRIFITTHKK</sequence>
<dbReference type="Pfam" id="PF05193">
    <property type="entry name" value="Peptidase_M16_C"/>
    <property type="match status" value="2"/>
</dbReference>
<dbReference type="InterPro" id="IPR011765">
    <property type="entry name" value="Pept_M16_N"/>
</dbReference>
<dbReference type="InterPro" id="IPR011249">
    <property type="entry name" value="Metalloenz_LuxS/M16"/>
</dbReference>
<dbReference type="AlphaFoldDB" id="A0A1V3IE83"/>
<name>A0A1V3IE83_9PAST</name>
<evidence type="ECO:0000256" key="4">
    <source>
        <dbReference type="ARBA" id="ARBA00022723"/>
    </source>
</evidence>
<dbReference type="STRING" id="1908257.BKK47_07810"/>
<feature type="domain" description="Peptidase M16 C-terminal" evidence="10">
    <location>
        <begin position="199"/>
        <end position="379"/>
    </location>
</feature>
<dbReference type="Proteomes" id="UP000189426">
    <property type="component" value="Unassembled WGS sequence"/>
</dbReference>
<dbReference type="InterPro" id="IPR007863">
    <property type="entry name" value="Peptidase_M16_C"/>
</dbReference>
<dbReference type="GO" id="GO:0004222">
    <property type="term" value="F:metalloendopeptidase activity"/>
    <property type="evidence" value="ECO:0007669"/>
    <property type="project" value="InterPro"/>
</dbReference>
<keyword evidence="7" id="KW-0482">Metalloprotease</keyword>
<proteinExistence type="inferred from homology"/>
<dbReference type="PANTHER" id="PTHR43690:SF17">
    <property type="entry name" value="PROTEIN YHJJ"/>
    <property type="match status" value="1"/>
</dbReference>
<comment type="caution">
    <text evidence="11">The sequence shown here is derived from an EMBL/GenBank/DDBJ whole genome shotgun (WGS) entry which is preliminary data.</text>
</comment>
<evidence type="ECO:0000313" key="11">
    <source>
        <dbReference type="EMBL" id="OOF38960.1"/>
    </source>
</evidence>
<gene>
    <name evidence="11" type="ORF">BKK47_07810</name>
</gene>
<evidence type="ECO:0000256" key="5">
    <source>
        <dbReference type="ARBA" id="ARBA00022801"/>
    </source>
</evidence>
<dbReference type="Pfam" id="PF00675">
    <property type="entry name" value="Peptidase_M16"/>
    <property type="match status" value="1"/>
</dbReference>
<dbReference type="EMBL" id="MLHG01000050">
    <property type="protein sequence ID" value="OOF38960.1"/>
    <property type="molecule type" value="Genomic_DNA"/>
</dbReference>
<evidence type="ECO:0000256" key="3">
    <source>
        <dbReference type="ARBA" id="ARBA00022670"/>
    </source>
</evidence>
<dbReference type="SUPFAM" id="SSF63411">
    <property type="entry name" value="LuxS/MPP-like metallohydrolase"/>
    <property type="match status" value="4"/>
</dbReference>
<keyword evidence="3" id="KW-0645">Protease</keyword>
<feature type="domain" description="Peptidase M16 N-terminal" evidence="9">
    <location>
        <begin position="46"/>
        <end position="174"/>
    </location>
</feature>
<comment type="similarity">
    <text evidence="2 8">Belongs to the peptidase M16 family.</text>
</comment>
<evidence type="ECO:0008006" key="13">
    <source>
        <dbReference type="Google" id="ProtNLM"/>
    </source>
</evidence>
<evidence type="ECO:0000256" key="7">
    <source>
        <dbReference type="ARBA" id="ARBA00023049"/>
    </source>
</evidence>
<dbReference type="PANTHER" id="PTHR43690">
    <property type="entry name" value="NARDILYSIN"/>
    <property type="match status" value="1"/>
</dbReference>
<evidence type="ECO:0000256" key="1">
    <source>
        <dbReference type="ARBA" id="ARBA00001947"/>
    </source>
</evidence>
<protein>
    <recommendedName>
        <fullName evidence="13">Peptidase M16</fullName>
    </recommendedName>
</protein>
<dbReference type="InterPro" id="IPR001431">
    <property type="entry name" value="Pept_M16_Zn_BS"/>
</dbReference>
<accession>A0A1V3IE83</accession>
<dbReference type="InterPro" id="IPR050626">
    <property type="entry name" value="Peptidase_M16"/>
</dbReference>